<keyword evidence="8" id="KW-0804">Transcription</keyword>
<dbReference type="InterPro" id="IPR024785">
    <property type="entry name" value="TORC_C"/>
</dbReference>
<keyword evidence="6" id="KW-0805">Transcription regulation</keyword>
<evidence type="ECO:0000259" key="12">
    <source>
        <dbReference type="Pfam" id="PF12885"/>
    </source>
</evidence>
<dbReference type="PANTHER" id="PTHR13589:SF15">
    <property type="entry name" value="CREB-REGULATED TRANSCRIPTION COACTIVATOR, ISOFORM B"/>
    <property type="match status" value="1"/>
</dbReference>
<protein>
    <recommendedName>
        <fullName evidence="16">CREB-regulated transcription coactivator 1</fullName>
    </recommendedName>
</protein>
<name>A0AAV2AZN1_9ARAC</name>
<keyword evidence="5" id="KW-0597">Phosphoprotein</keyword>
<evidence type="ECO:0000256" key="7">
    <source>
        <dbReference type="ARBA" id="ARBA00023159"/>
    </source>
</evidence>
<evidence type="ECO:0000256" key="2">
    <source>
        <dbReference type="ARBA" id="ARBA00004496"/>
    </source>
</evidence>
<feature type="compositionally biased region" description="Low complexity" evidence="10">
    <location>
        <begin position="444"/>
        <end position="467"/>
    </location>
</feature>
<evidence type="ECO:0000256" key="4">
    <source>
        <dbReference type="ARBA" id="ARBA00022490"/>
    </source>
</evidence>
<feature type="domain" description="Transducer of regulated CREB activity middle" evidence="12">
    <location>
        <begin position="135"/>
        <end position="249"/>
    </location>
</feature>
<feature type="domain" description="Transducer of regulated CREB activity C-terminal" evidence="13">
    <location>
        <begin position="635"/>
        <end position="696"/>
    </location>
</feature>
<keyword evidence="4" id="KW-0963">Cytoplasm</keyword>
<evidence type="ECO:0000256" key="6">
    <source>
        <dbReference type="ARBA" id="ARBA00023015"/>
    </source>
</evidence>
<comment type="subcellular location">
    <subcellularLocation>
        <location evidence="2">Cytoplasm</location>
    </subcellularLocation>
    <subcellularLocation>
        <location evidence="1">Nucleus</location>
    </subcellularLocation>
</comment>
<gene>
    <name evidence="14" type="ORF">LARSCL_LOCUS15969</name>
</gene>
<evidence type="ECO:0000256" key="10">
    <source>
        <dbReference type="SAM" id="MobiDB-lite"/>
    </source>
</evidence>
<keyword evidence="7" id="KW-0010">Activator</keyword>
<keyword evidence="15" id="KW-1185">Reference proteome</keyword>
<dbReference type="InterPro" id="IPR024786">
    <property type="entry name" value="TORC"/>
</dbReference>
<organism evidence="14 15">
    <name type="scientific">Larinioides sclopetarius</name>
    <dbReference type="NCBI Taxonomy" id="280406"/>
    <lineage>
        <taxon>Eukaryota</taxon>
        <taxon>Metazoa</taxon>
        <taxon>Ecdysozoa</taxon>
        <taxon>Arthropoda</taxon>
        <taxon>Chelicerata</taxon>
        <taxon>Arachnida</taxon>
        <taxon>Araneae</taxon>
        <taxon>Araneomorphae</taxon>
        <taxon>Entelegynae</taxon>
        <taxon>Araneoidea</taxon>
        <taxon>Araneidae</taxon>
        <taxon>Larinioides</taxon>
    </lineage>
</organism>
<comment type="similarity">
    <text evidence="3">Belongs to the TORC family.</text>
</comment>
<dbReference type="EMBL" id="CAXIEN010000250">
    <property type="protein sequence ID" value="CAL1289486.1"/>
    <property type="molecule type" value="Genomic_DNA"/>
</dbReference>
<dbReference type="PANTHER" id="PTHR13589">
    <property type="entry name" value="CREB-REGULATED TRANSCRIPTION COACTIVATOR"/>
    <property type="match status" value="1"/>
</dbReference>
<dbReference type="AlphaFoldDB" id="A0AAV2AZN1"/>
<evidence type="ECO:0000256" key="1">
    <source>
        <dbReference type="ARBA" id="ARBA00004123"/>
    </source>
</evidence>
<evidence type="ECO:0000256" key="3">
    <source>
        <dbReference type="ARBA" id="ARBA00007167"/>
    </source>
</evidence>
<accession>A0AAV2AZN1</accession>
<feature type="compositionally biased region" description="Low complexity" evidence="10">
    <location>
        <begin position="397"/>
        <end position="427"/>
    </location>
</feature>
<dbReference type="GO" id="GO:0008140">
    <property type="term" value="F:cAMP response element binding protein binding"/>
    <property type="evidence" value="ECO:0007669"/>
    <property type="project" value="InterPro"/>
</dbReference>
<keyword evidence="9" id="KW-0539">Nucleus</keyword>
<evidence type="ECO:0000256" key="9">
    <source>
        <dbReference type="ARBA" id="ARBA00023242"/>
    </source>
</evidence>
<evidence type="ECO:0000256" key="5">
    <source>
        <dbReference type="ARBA" id="ARBA00022553"/>
    </source>
</evidence>
<sequence length="700" mass="76620">MANPRKFSEKIALHNQKQAEETAAFEQIMKEVIGATRGPKHHHLHISQSLGAYRAGSLPNVNQIGNNSIDLQSALNSLEDMKQGREVSADRMHRERGRHSVPHQSRRFAFENKRIDVSPYNSSYLSPPPDTNWRRTNSDSALHQSAMNTQENYHGANTPPNNRNVDIDGNVHENDQVNSYWDPKKQQLVPTLQQSRPKSCEVPGINIYPSQDESGSVHVPISSNTGSLPDLTNLHFPPPLTTPLDVEDQTGLVNCVQMPHSPPNNASLSPSSLQHQTHILGTSLSGGTLITTSPSGGSRHSSPGPSPSPSSRRRHHHNLTNLVIGSGSPRHHGYQHTVLQNQVRYKPQGHNHHHQQQHHHHHHHNRSWINMEGLTMDTNALSLETYPQQTPQFGIYPQQQQSSQTKNAQTFGYEPTTPTSPTLPQLPMGSYRSTSPADHSCSAPTSPVSHSLSPSSSPGLGSNTTLSNNAYTDSNYYVQHQQTNALQHQLEQFKMMSDNCSNSNNVGSHNNTAMFLATVDSGGGGGPPDGDISLLNQSGLQFSSQLSPGLNTTQEMDNTMLYSITSLGSDPQLQSPTLYTKSSVISSHQTTPQTPQTPTSIPDIILTGELSSDPEYELRGRLEASPSGDEPILRQDFAKELGCAISNMCGSFDSEFFTHEEALRAGLGPIDFDGLQILTDPDMPVVSDPTAEDSFHLEGS</sequence>
<comment type="caution">
    <text evidence="14">The sequence shown here is derived from an EMBL/GenBank/DDBJ whole genome shotgun (WGS) entry which is preliminary data.</text>
</comment>
<reference evidence="14 15" key="1">
    <citation type="submission" date="2024-04" db="EMBL/GenBank/DDBJ databases">
        <authorList>
            <person name="Rising A."/>
            <person name="Reimegard J."/>
            <person name="Sonavane S."/>
            <person name="Akerstrom W."/>
            <person name="Nylinder S."/>
            <person name="Hedman E."/>
            <person name="Kallberg Y."/>
        </authorList>
    </citation>
    <scope>NUCLEOTIDE SEQUENCE [LARGE SCALE GENOMIC DNA]</scope>
</reference>
<evidence type="ECO:0000259" key="13">
    <source>
        <dbReference type="Pfam" id="PF12886"/>
    </source>
</evidence>
<dbReference type="GO" id="GO:0005634">
    <property type="term" value="C:nucleus"/>
    <property type="evidence" value="ECO:0007669"/>
    <property type="project" value="UniProtKB-SubCell"/>
</dbReference>
<dbReference type="Pfam" id="PF12886">
    <property type="entry name" value="TORC_C"/>
    <property type="match status" value="1"/>
</dbReference>
<evidence type="ECO:0000256" key="8">
    <source>
        <dbReference type="ARBA" id="ARBA00023163"/>
    </source>
</evidence>
<feature type="compositionally biased region" description="Low complexity" evidence="10">
    <location>
        <begin position="589"/>
        <end position="599"/>
    </location>
</feature>
<dbReference type="Pfam" id="PF12885">
    <property type="entry name" value="TORC_M"/>
    <property type="match status" value="1"/>
</dbReference>
<dbReference type="GO" id="GO:0045944">
    <property type="term" value="P:positive regulation of transcription by RNA polymerase II"/>
    <property type="evidence" value="ECO:0007669"/>
    <property type="project" value="TreeGrafter"/>
</dbReference>
<evidence type="ECO:0000259" key="11">
    <source>
        <dbReference type="Pfam" id="PF12884"/>
    </source>
</evidence>
<feature type="compositionally biased region" description="Low complexity" evidence="10">
    <location>
        <begin position="263"/>
        <end position="303"/>
    </location>
</feature>
<dbReference type="InterPro" id="IPR024784">
    <property type="entry name" value="TORC_M"/>
</dbReference>
<feature type="region of interest" description="Disordered" evidence="10">
    <location>
        <begin position="254"/>
        <end position="314"/>
    </location>
</feature>
<dbReference type="GO" id="GO:0005737">
    <property type="term" value="C:cytoplasm"/>
    <property type="evidence" value="ECO:0007669"/>
    <property type="project" value="UniProtKB-SubCell"/>
</dbReference>
<feature type="region of interest" description="Disordered" evidence="10">
    <location>
        <begin position="397"/>
        <end position="467"/>
    </location>
</feature>
<feature type="domain" description="Transducer of regulated CREB activity N-terminal" evidence="11">
    <location>
        <begin position="3"/>
        <end position="59"/>
    </location>
</feature>
<dbReference type="Pfam" id="PF12884">
    <property type="entry name" value="TORC_N"/>
    <property type="match status" value="1"/>
</dbReference>
<feature type="region of interest" description="Disordered" evidence="10">
    <location>
        <begin position="583"/>
        <end position="603"/>
    </location>
</feature>
<dbReference type="InterPro" id="IPR024783">
    <property type="entry name" value="TORC_N"/>
</dbReference>
<proteinExistence type="inferred from homology"/>
<dbReference type="Proteomes" id="UP001497382">
    <property type="component" value="Unassembled WGS sequence"/>
</dbReference>
<evidence type="ECO:0000313" key="14">
    <source>
        <dbReference type="EMBL" id="CAL1289486.1"/>
    </source>
</evidence>
<dbReference type="GO" id="GO:0051289">
    <property type="term" value="P:protein homotetramerization"/>
    <property type="evidence" value="ECO:0007669"/>
    <property type="project" value="InterPro"/>
</dbReference>
<evidence type="ECO:0000313" key="15">
    <source>
        <dbReference type="Proteomes" id="UP001497382"/>
    </source>
</evidence>
<evidence type="ECO:0008006" key="16">
    <source>
        <dbReference type="Google" id="ProtNLM"/>
    </source>
</evidence>